<protein>
    <submittedName>
        <fullName evidence="4">Trans-aconitate 2-methyltransferase</fullName>
    </submittedName>
</protein>
<keyword evidence="1 4" id="KW-0489">Methyltransferase</keyword>
<accession>A0A420WCV0</accession>
<evidence type="ECO:0000313" key="5">
    <source>
        <dbReference type="Proteomes" id="UP000277424"/>
    </source>
</evidence>
<dbReference type="Gene3D" id="3.40.50.150">
    <property type="entry name" value="Vaccinia Virus protein VP39"/>
    <property type="match status" value="1"/>
</dbReference>
<dbReference type="Pfam" id="PF13649">
    <property type="entry name" value="Methyltransf_25"/>
    <property type="match status" value="1"/>
</dbReference>
<dbReference type="AlphaFoldDB" id="A0A420WCV0"/>
<dbReference type="PANTHER" id="PTHR43861:SF1">
    <property type="entry name" value="TRANS-ACONITATE 2-METHYLTRANSFERASE"/>
    <property type="match status" value="1"/>
</dbReference>
<dbReference type="Proteomes" id="UP000277424">
    <property type="component" value="Unassembled WGS sequence"/>
</dbReference>
<dbReference type="CDD" id="cd02440">
    <property type="entry name" value="AdoMet_MTases"/>
    <property type="match status" value="1"/>
</dbReference>
<name>A0A420WCV0_9PROT</name>
<dbReference type="Gene3D" id="1.10.150.290">
    <property type="entry name" value="S-adenosyl-L-methionine-dependent methyltransferases"/>
    <property type="match status" value="1"/>
</dbReference>
<dbReference type="RefSeq" id="WP_121221555.1">
    <property type="nucleotide sequence ID" value="NZ_RBIG01000003.1"/>
</dbReference>
<dbReference type="GO" id="GO:0030798">
    <property type="term" value="F:trans-aconitate 2-methyltransferase activity"/>
    <property type="evidence" value="ECO:0007669"/>
    <property type="project" value="InterPro"/>
</dbReference>
<evidence type="ECO:0000256" key="2">
    <source>
        <dbReference type="ARBA" id="ARBA00022679"/>
    </source>
</evidence>
<reference evidence="4 5" key="1">
    <citation type="submission" date="2018-10" db="EMBL/GenBank/DDBJ databases">
        <title>Comparative analysis of microorganisms from saline springs in Andes Mountain Range, Colombia.</title>
        <authorList>
            <person name="Rubin E."/>
        </authorList>
    </citation>
    <scope>NUCLEOTIDE SEQUENCE [LARGE SCALE GENOMIC DNA]</scope>
    <source>
        <strain evidence="4 5">USBA 36</strain>
    </source>
</reference>
<feature type="domain" description="Methyltransferase" evidence="3">
    <location>
        <begin position="39"/>
        <end position="126"/>
    </location>
</feature>
<keyword evidence="2 4" id="KW-0808">Transferase</keyword>
<sequence>MARDGDRWNADQYLKFSGPRFRPGLDLLAQAPVADPASIVDLGCGTGDLTLAIQARFPKARITGMDNSPDMLAKARKHGADIDWVEADLMRWTPKTPADLVYSNAVLQWIPDHPTVLRHVAGMVSATGGLAIQMPRNFNAPSHVLARETAAGPRWKDRIGSALLRDPVADPDVYYRLLGDLGFSHIDIWETEYLHVLEGDDPVLEWVKGTALTPVFALIHGQERADFVAEYGAALRIAYPKQPDGRTLFPFRRIFLTARR</sequence>
<dbReference type="PANTHER" id="PTHR43861">
    <property type="entry name" value="TRANS-ACONITATE 2-METHYLTRANSFERASE-RELATED"/>
    <property type="match status" value="1"/>
</dbReference>
<dbReference type="SUPFAM" id="SSF53335">
    <property type="entry name" value="S-adenosyl-L-methionine-dependent methyltransferases"/>
    <property type="match status" value="1"/>
</dbReference>
<dbReference type="EMBL" id="RBIG01000003">
    <property type="protein sequence ID" value="RKQ68775.1"/>
    <property type="molecule type" value="Genomic_DNA"/>
</dbReference>
<dbReference type="InterPro" id="IPR041698">
    <property type="entry name" value="Methyltransf_25"/>
</dbReference>
<dbReference type="InterPro" id="IPR029063">
    <property type="entry name" value="SAM-dependent_MTases_sf"/>
</dbReference>
<dbReference type="GO" id="GO:0032259">
    <property type="term" value="P:methylation"/>
    <property type="evidence" value="ECO:0007669"/>
    <property type="project" value="UniProtKB-KW"/>
</dbReference>
<dbReference type="InterPro" id="IPR023149">
    <property type="entry name" value="Trans_acon_MeTrfase_C"/>
</dbReference>
<comment type="caution">
    <text evidence="4">The sequence shown here is derived from an EMBL/GenBank/DDBJ whole genome shotgun (WGS) entry which is preliminary data.</text>
</comment>
<evidence type="ECO:0000256" key="1">
    <source>
        <dbReference type="ARBA" id="ARBA00022603"/>
    </source>
</evidence>
<evidence type="ECO:0000313" key="4">
    <source>
        <dbReference type="EMBL" id="RKQ68775.1"/>
    </source>
</evidence>
<proteinExistence type="predicted"/>
<organism evidence="4 5">
    <name type="scientific">Oceanibaculum indicum</name>
    <dbReference type="NCBI Taxonomy" id="526216"/>
    <lineage>
        <taxon>Bacteria</taxon>
        <taxon>Pseudomonadati</taxon>
        <taxon>Pseudomonadota</taxon>
        <taxon>Alphaproteobacteria</taxon>
        <taxon>Rhodospirillales</taxon>
        <taxon>Oceanibaculaceae</taxon>
        <taxon>Oceanibaculum</taxon>
    </lineage>
</organism>
<dbReference type="OrthoDB" id="9795085at2"/>
<evidence type="ECO:0000259" key="3">
    <source>
        <dbReference type="Pfam" id="PF13649"/>
    </source>
</evidence>
<gene>
    <name evidence="4" type="ORF">BCL74_3258</name>
</gene>